<sequence>MYALASFMLFHVRSGKICRGIARPFSLQNGNWNMNLYVRFTHACTIFYRPFRPYCTEFLICGLEKGMAKKKKKKERGRKANETFTKMRKLKAIAAALGRLSAKTDKWNRSALNFQRHVEPRSGLALRTEHGRVAINFSPWRKVASTVIRTSIFASYITTIPVEITDYM</sequence>
<dbReference type="AlphaFoldDB" id="A0AAW2ELJ7"/>
<dbReference type="Proteomes" id="UP001430953">
    <property type="component" value="Unassembled WGS sequence"/>
</dbReference>
<accession>A0AAW2ELJ7</accession>
<evidence type="ECO:0000313" key="2">
    <source>
        <dbReference type="Proteomes" id="UP001430953"/>
    </source>
</evidence>
<proteinExistence type="predicted"/>
<evidence type="ECO:0000313" key="1">
    <source>
        <dbReference type="EMBL" id="KAL0102960.1"/>
    </source>
</evidence>
<name>A0AAW2ELJ7_9HYME</name>
<comment type="caution">
    <text evidence="1">The sequence shown here is derived from an EMBL/GenBank/DDBJ whole genome shotgun (WGS) entry which is preliminary data.</text>
</comment>
<reference evidence="1 2" key="1">
    <citation type="submission" date="2023-03" db="EMBL/GenBank/DDBJ databases">
        <title>High recombination rates correlate with genetic variation in Cardiocondyla obscurior ants.</title>
        <authorList>
            <person name="Errbii M."/>
        </authorList>
    </citation>
    <scope>NUCLEOTIDE SEQUENCE [LARGE SCALE GENOMIC DNA]</scope>
    <source>
        <strain evidence="1">Alpha-2009</strain>
        <tissue evidence="1">Whole body</tissue>
    </source>
</reference>
<organism evidence="1 2">
    <name type="scientific">Cardiocondyla obscurior</name>
    <dbReference type="NCBI Taxonomy" id="286306"/>
    <lineage>
        <taxon>Eukaryota</taxon>
        <taxon>Metazoa</taxon>
        <taxon>Ecdysozoa</taxon>
        <taxon>Arthropoda</taxon>
        <taxon>Hexapoda</taxon>
        <taxon>Insecta</taxon>
        <taxon>Pterygota</taxon>
        <taxon>Neoptera</taxon>
        <taxon>Endopterygota</taxon>
        <taxon>Hymenoptera</taxon>
        <taxon>Apocrita</taxon>
        <taxon>Aculeata</taxon>
        <taxon>Formicoidea</taxon>
        <taxon>Formicidae</taxon>
        <taxon>Myrmicinae</taxon>
        <taxon>Cardiocondyla</taxon>
    </lineage>
</organism>
<gene>
    <name evidence="1" type="ORF">PUN28_018336</name>
</gene>
<protein>
    <submittedName>
        <fullName evidence="1">Uncharacterized protein</fullName>
    </submittedName>
</protein>
<dbReference type="EMBL" id="JADYXP020000022">
    <property type="protein sequence ID" value="KAL0102960.1"/>
    <property type="molecule type" value="Genomic_DNA"/>
</dbReference>
<keyword evidence="2" id="KW-1185">Reference proteome</keyword>